<gene>
    <name evidence="2" type="ORF">Asi02nite_09690</name>
</gene>
<keyword evidence="1" id="KW-0812">Transmembrane</keyword>
<feature type="transmembrane region" description="Helical" evidence="1">
    <location>
        <begin position="47"/>
        <end position="66"/>
    </location>
</feature>
<name>A0ABQ4CJI9_9ACTN</name>
<accession>A0ABQ4CJI9</accession>
<evidence type="ECO:0000256" key="1">
    <source>
        <dbReference type="SAM" id="Phobius"/>
    </source>
</evidence>
<sequence length="152" mass="16294">MPARRVSDRMWRTVLLLAQVALLVLVSGAVAMIVAAVTGAVDARPETYVFLGGAIVVFTAAFVGILRRLRAGAPPLPRSGPEHAAAVRRARRLQIFSLVCAFVAAAVSLGHPLWDEDVDWFRIVQGVFCALLGAFLAWFVHRTRGAGSSDAT</sequence>
<feature type="transmembrane region" description="Helical" evidence="1">
    <location>
        <begin position="95"/>
        <end position="114"/>
    </location>
</feature>
<reference evidence="2 3" key="1">
    <citation type="submission" date="2021-01" db="EMBL/GenBank/DDBJ databases">
        <title>Whole genome shotgun sequence of Asanoa siamensis NBRC 107932.</title>
        <authorList>
            <person name="Komaki H."/>
            <person name="Tamura T."/>
        </authorList>
    </citation>
    <scope>NUCLEOTIDE SEQUENCE [LARGE SCALE GENOMIC DNA]</scope>
    <source>
        <strain evidence="2 3">NBRC 107932</strain>
    </source>
</reference>
<organism evidence="2 3">
    <name type="scientific">Asanoa siamensis</name>
    <dbReference type="NCBI Taxonomy" id="926357"/>
    <lineage>
        <taxon>Bacteria</taxon>
        <taxon>Bacillati</taxon>
        <taxon>Actinomycetota</taxon>
        <taxon>Actinomycetes</taxon>
        <taxon>Micromonosporales</taxon>
        <taxon>Micromonosporaceae</taxon>
        <taxon>Asanoa</taxon>
    </lineage>
</organism>
<feature type="transmembrane region" description="Helical" evidence="1">
    <location>
        <begin position="120"/>
        <end position="140"/>
    </location>
</feature>
<proteinExistence type="predicted"/>
<evidence type="ECO:0000313" key="3">
    <source>
        <dbReference type="Proteomes" id="UP000604117"/>
    </source>
</evidence>
<dbReference type="EMBL" id="BONE01000005">
    <property type="protein sequence ID" value="GIF71451.1"/>
    <property type="molecule type" value="Genomic_DNA"/>
</dbReference>
<evidence type="ECO:0000313" key="2">
    <source>
        <dbReference type="EMBL" id="GIF71451.1"/>
    </source>
</evidence>
<keyword evidence="1" id="KW-0472">Membrane</keyword>
<keyword evidence="1" id="KW-1133">Transmembrane helix</keyword>
<comment type="caution">
    <text evidence="2">The sequence shown here is derived from an EMBL/GenBank/DDBJ whole genome shotgun (WGS) entry which is preliminary data.</text>
</comment>
<dbReference type="Proteomes" id="UP000604117">
    <property type="component" value="Unassembled WGS sequence"/>
</dbReference>
<protein>
    <submittedName>
        <fullName evidence="2">Uncharacterized protein</fullName>
    </submittedName>
</protein>
<keyword evidence="3" id="KW-1185">Reference proteome</keyword>